<comment type="caution">
    <text evidence="9">The sequence shown here is derived from an EMBL/GenBank/DDBJ whole genome shotgun (WGS) entry which is preliminary data.</text>
</comment>
<evidence type="ECO:0000256" key="5">
    <source>
        <dbReference type="ARBA" id="ARBA00023274"/>
    </source>
</evidence>
<dbReference type="AlphaFoldDB" id="A0A1F5ZRX8"/>
<gene>
    <name evidence="7" type="primary">rplC</name>
    <name evidence="9" type="ORF">A2875_02195</name>
</gene>
<dbReference type="HAMAP" id="MF_01325_B">
    <property type="entry name" value="Ribosomal_uL3_B"/>
    <property type="match status" value="1"/>
</dbReference>
<dbReference type="Proteomes" id="UP000177416">
    <property type="component" value="Unassembled WGS sequence"/>
</dbReference>
<dbReference type="EMBL" id="MFJJ01000006">
    <property type="protein sequence ID" value="OGG15256.1"/>
    <property type="molecule type" value="Genomic_DNA"/>
</dbReference>
<dbReference type="GO" id="GO:0003735">
    <property type="term" value="F:structural constituent of ribosome"/>
    <property type="evidence" value="ECO:0007669"/>
    <property type="project" value="UniProtKB-UniRule"/>
</dbReference>
<dbReference type="Gene3D" id="2.40.30.10">
    <property type="entry name" value="Translation factors"/>
    <property type="match status" value="1"/>
</dbReference>
<dbReference type="Pfam" id="PF00297">
    <property type="entry name" value="Ribosomal_L3"/>
    <property type="match status" value="1"/>
</dbReference>
<feature type="region of interest" description="Disordered" evidence="8">
    <location>
        <begin position="122"/>
        <end position="149"/>
    </location>
</feature>
<evidence type="ECO:0000256" key="3">
    <source>
        <dbReference type="ARBA" id="ARBA00022884"/>
    </source>
</evidence>
<dbReference type="Gene3D" id="3.30.160.810">
    <property type="match status" value="1"/>
</dbReference>
<dbReference type="NCBIfam" id="TIGR03625">
    <property type="entry name" value="L3_bact"/>
    <property type="match status" value="1"/>
</dbReference>
<comment type="subunit">
    <text evidence="7">Part of the 50S ribosomal subunit. Forms a cluster with proteins L14 and L19.</text>
</comment>
<dbReference type="GO" id="GO:0006412">
    <property type="term" value="P:translation"/>
    <property type="evidence" value="ECO:0007669"/>
    <property type="project" value="UniProtKB-UniRule"/>
</dbReference>
<dbReference type="PANTHER" id="PTHR11229:SF16">
    <property type="entry name" value="LARGE RIBOSOMAL SUBUNIT PROTEIN UL3C"/>
    <property type="match status" value="1"/>
</dbReference>
<evidence type="ECO:0000256" key="1">
    <source>
        <dbReference type="ARBA" id="ARBA00006540"/>
    </source>
</evidence>
<organism evidence="9 10">
    <name type="scientific">Candidatus Gottesmanbacteria bacterium RIFCSPHIGHO2_01_FULL_46_14</name>
    <dbReference type="NCBI Taxonomy" id="1798380"/>
    <lineage>
        <taxon>Bacteria</taxon>
        <taxon>Candidatus Gottesmaniibacteriota</taxon>
    </lineage>
</organism>
<proteinExistence type="inferred from homology"/>
<reference evidence="9 10" key="1">
    <citation type="journal article" date="2016" name="Nat. Commun.">
        <title>Thousands of microbial genomes shed light on interconnected biogeochemical processes in an aquifer system.</title>
        <authorList>
            <person name="Anantharaman K."/>
            <person name="Brown C.T."/>
            <person name="Hug L.A."/>
            <person name="Sharon I."/>
            <person name="Castelle C.J."/>
            <person name="Probst A.J."/>
            <person name="Thomas B.C."/>
            <person name="Singh A."/>
            <person name="Wilkins M.J."/>
            <person name="Karaoz U."/>
            <person name="Brodie E.L."/>
            <person name="Williams K.H."/>
            <person name="Hubbard S.S."/>
            <person name="Banfield J.F."/>
        </authorList>
    </citation>
    <scope>NUCLEOTIDE SEQUENCE [LARGE SCALE GENOMIC DNA]</scope>
</reference>
<comment type="function">
    <text evidence="7">One of the primary rRNA binding proteins, it binds directly near the 3'-end of the 23S rRNA, where it nucleates assembly of the 50S subunit.</text>
</comment>
<dbReference type="PANTHER" id="PTHR11229">
    <property type="entry name" value="50S RIBOSOMAL PROTEIN L3"/>
    <property type="match status" value="1"/>
</dbReference>
<keyword evidence="2 7" id="KW-0699">rRNA-binding</keyword>
<dbReference type="GO" id="GO:0022625">
    <property type="term" value="C:cytosolic large ribosomal subunit"/>
    <property type="evidence" value="ECO:0007669"/>
    <property type="project" value="TreeGrafter"/>
</dbReference>
<keyword evidence="3 7" id="KW-0694">RNA-binding</keyword>
<dbReference type="GO" id="GO:0019843">
    <property type="term" value="F:rRNA binding"/>
    <property type="evidence" value="ECO:0007669"/>
    <property type="project" value="UniProtKB-UniRule"/>
</dbReference>
<keyword evidence="4 7" id="KW-0689">Ribosomal protein</keyword>
<evidence type="ECO:0000313" key="9">
    <source>
        <dbReference type="EMBL" id="OGG15256.1"/>
    </source>
</evidence>
<protein>
    <recommendedName>
        <fullName evidence="6 7">Large ribosomal subunit protein uL3</fullName>
    </recommendedName>
</protein>
<dbReference type="InterPro" id="IPR000597">
    <property type="entry name" value="Ribosomal_uL3"/>
</dbReference>
<name>A0A1F5ZRX8_9BACT</name>
<sequence length="202" mass="21520">MIPGLLGIKQSQSQTFTEDGKRIPITVVEAGPCWVTHISNQSVQLGFGNTKHLTKAQIGHIKKAGLDNKPRFLREIKTNEADLPKVGDTIAVGDVFVPGDAIRVTGTSKGKGFAGVVKRHHFAGGPRTHGQSDRERAPGSIGQTTTPGRVYKGKRMAGRMGGDTVTVRGLKVVSVDPTNNMLTIKGVVPGGRKGLLIIQKEL</sequence>
<keyword evidence="5 7" id="KW-0687">Ribonucleoprotein</keyword>
<evidence type="ECO:0000256" key="2">
    <source>
        <dbReference type="ARBA" id="ARBA00022730"/>
    </source>
</evidence>
<evidence type="ECO:0000313" key="10">
    <source>
        <dbReference type="Proteomes" id="UP000177416"/>
    </source>
</evidence>
<comment type="similarity">
    <text evidence="1 7">Belongs to the universal ribosomal protein uL3 family.</text>
</comment>
<evidence type="ECO:0000256" key="6">
    <source>
        <dbReference type="ARBA" id="ARBA00035243"/>
    </source>
</evidence>
<dbReference type="SUPFAM" id="SSF50447">
    <property type="entry name" value="Translation proteins"/>
    <property type="match status" value="1"/>
</dbReference>
<dbReference type="FunFam" id="2.40.30.10:FF:000004">
    <property type="entry name" value="50S ribosomal protein L3"/>
    <property type="match status" value="1"/>
</dbReference>
<dbReference type="InterPro" id="IPR009000">
    <property type="entry name" value="Transl_B-barrel_sf"/>
</dbReference>
<evidence type="ECO:0000256" key="8">
    <source>
        <dbReference type="SAM" id="MobiDB-lite"/>
    </source>
</evidence>
<dbReference type="InterPro" id="IPR019927">
    <property type="entry name" value="Ribosomal_uL3_bac/org-type"/>
</dbReference>
<evidence type="ECO:0000256" key="7">
    <source>
        <dbReference type="HAMAP-Rule" id="MF_01325"/>
    </source>
</evidence>
<evidence type="ECO:0000256" key="4">
    <source>
        <dbReference type="ARBA" id="ARBA00022980"/>
    </source>
</evidence>
<accession>A0A1F5ZRX8</accession>